<dbReference type="AlphaFoldDB" id="A0A0J9XDC5"/>
<dbReference type="EMBL" id="QQZK01000002">
    <property type="protein sequence ID" value="KAF5104997.1"/>
    <property type="molecule type" value="Genomic_DNA"/>
</dbReference>
<dbReference type="EMBL" id="CCBN010000011">
    <property type="protein sequence ID" value="CDO55526.1"/>
    <property type="molecule type" value="Genomic_DNA"/>
</dbReference>
<keyword evidence="5 9" id="KW-0521">NADP</keyword>
<organism evidence="11 13">
    <name type="scientific">Geotrichum candidum</name>
    <name type="common">Oospora lactis</name>
    <name type="synonym">Dipodascus geotrichum</name>
    <dbReference type="NCBI Taxonomy" id="1173061"/>
    <lineage>
        <taxon>Eukaryota</taxon>
        <taxon>Fungi</taxon>
        <taxon>Dikarya</taxon>
        <taxon>Ascomycota</taxon>
        <taxon>Saccharomycotina</taxon>
        <taxon>Dipodascomycetes</taxon>
        <taxon>Dipodascales</taxon>
        <taxon>Dipodascaceae</taxon>
        <taxon>Geotrichum</taxon>
    </lineage>
</organism>
<evidence type="ECO:0000256" key="9">
    <source>
        <dbReference type="RuleBase" id="RU361219"/>
    </source>
</evidence>
<dbReference type="GO" id="GO:0004420">
    <property type="term" value="F:hydroxymethylglutaryl-CoA reductase (NADPH) activity"/>
    <property type="evidence" value="ECO:0007669"/>
    <property type="project" value="UniProtKB-EC"/>
</dbReference>
<feature type="transmembrane region" description="Helical" evidence="9">
    <location>
        <begin position="320"/>
        <end position="341"/>
    </location>
</feature>
<evidence type="ECO:0000256" key="3">
    <source>
        <dbReference type="ARBA" id="ARBA00022692"/>
    </source>
</evidence>
<dbReference type="InterPro" id="IPR009023">
    <property type="entry name" value="HMG_CoA_Rdtase_NAD(P)-bd_sf"/>
</dbReference>
<dbReference type="InterPro" id="IPR023074">
    <property type="entry name" value="HMG_CoA_Rdtase_cat_sf"/>
</dbReference>
<dbReference type="InterPro" id="IPR023076">
    <property type="entry name" value="HMG_CoA_Rdtase_CS"/>
</dbReference>
<dbReference type="PROSITE" id="PS00066">
    <property type="entry name" value="HMG_COA_REDUCTASE_1"/>
    <property type="match status" value="1"/>
</dbReference>
<dbReference type="GO" id="GO:0015936">
    <property type="term" value="P:coenzyme A metabolic process"/>
    <property type="evidence" value="ECO:0007669"/>
    <property type="project" value="InterPro"/>
</dbReference>
<dbReference type="Pfam" id="PF13323">
    <property type="entry name" value="HPIH"/>
    <property type="match status" value="1"/>
</dbReference>
<dbReference type="Gene3D" id="3.90.770.10">
    <property type="entry name" value="3-hydroxy-3-methylglutaryl-coenzyme A Reductase, Chain A, domain 2"/>
    <property type="match status" value="1"/>
</dbReference>
<evidence type="ECO:0000256" key="6">
    <source>
        <dbReference type="ARBA" id="ARBA00022989"/>
    </source>
</evidence>
<dbReference type="PRINTS" id="PR00071">
    <property type="entry name" value="HMGCOARDTASE"/>
</dbReference>
<comment type="catalytic activity">
    <reaction evidence="9">
        <text>(R)-mevalonate + 2 NADP(+) + CoA = (3S)-3-hydroxy-3-methylglutaryl-CoA + 2 NADPH + 2 H(+)</text>
        <dbReference type="Rhea" id="RHEA:15989"/>
        <dbReference type="ChEBI" id="CHEBI:15378"/>
        <dbReference type="ChEBI" id="CHEBI:36464"/>
        <dbReference type="ChEBI" id="CHEBI:43074"/>
        <dbReference type="ChEBI" id="CHEBI:57287"/>
        <dbReference type="ChEBI" id="CHEBI:57783"/>
        <dbReference type="ChEBI" id="CHEBI:58349"/>
        <dbReference type="EC" id="1.1.1.34"/>
    </reaction>
</comment>
<dbReference type="FunFam" id="3.30.70.420:FF:000001">
    <property type="entry name" value="3-hydroxy-3-methylglutaryl coenzyme A reductase"/>
    <property type="match status" value="1"/>
</dbReference>
<name>A0A0J9XDC5_GEOCN</name>
<dbReference type="PROSITE" id="PS50065">
    <property type="entry name" value="HMG_COA_REDUCTASE_4"/>
    <property type="match status" value="1"/>
</dbReference>
<dbReference type="Proteomes" id="UP000750522">
    <property type="component" value="Unassembled WGS sequence"/>
</dbReference>
<dbReference type="PROSITE" id="PS00318">
    <property type="entry name" value="HMG_COA_REDUCTASE_2"/>
    <property type="match status" value="1"/>
</dbReference>
<dbReference type="GO" id="GO:0008299">
    <property type="term" value="P:isoprenoid biosynthetic process"/>
    <property type="evidence" value="ECO:0007669"/>
    <property type="project" value="InterPro"/>
</dbReference>
<comment type="caution">
    <text evidence="11">The sequence shown here is derived from an EMBL/GenBank/DDBJ whole genome shotgun (WGS) entry which is preliminary data.</text>
</comment>
<dbReference type="SUPFAM" id="SSF55035">
    <property type="entry name" value="NAD-binding domain of HMG-CoA reductase"/>
    <property type="match status" value="1"/>
</dbReference>
<dbReference type="InterPro" id="IPR004554">
    <property type="entry name" value="HMG_CoA_Rdtase_eu_arc"/>
</dbReference>
<evidence type="ECO:0000256" key="2">
    <source>
        <dbReference type="ARBA" id="ARBA00007661"/>
    </source>
</evidence>
<keyword evidence="7 9" id="KW-0560">Oxidoreductase</keyword>
<dbReference type="Pfam" id="PF12349">
    <property type="entry name" value="Sterol-sensing"/>
    <property type="match status" value="1"/>
</dbReference>
<accession>A0A0J9XDC5</accession>
<dbReference type="UniPathway" id="UPA00058">
    <property type="reaction ID" value="UER00103"/>
</dbReference>
<dbReference type="OrthoDB" id="310654at2759"/>
<dbReference type="GO" id="GO:0005778">
    <property type="term" value="C:peroxisomal membrane"/>
    <property type="evidence" value="ECO:0007669"/>
    <property type="project" value="TreeGrafter"/>
</dbReference>
<dbReference type="InterPro" id="IPR002202">
    <property type="entry name" value="HMG_CoA_Rdtase"/>
</dbReference>
<keyword evidence="6 9" id="KW-1133">Transmembrane helix</keyword>
<dbReference type="PANTHER" id="PTHR10572">
    <property type="entry name" value="3-HYDROXY-3-METHYLGLUTARYL-COENZYME A REDUCTASE"/>
    <property type="match status" value="1"/>
</dbReference>
<dbReference type="FunFam" id="3.90.770.10:FF:000001">
    <property type="entry name" value="3-hydroxy-3-methylglutaryl coenzyme A reductase"/>
    <property type="match status" value="1"/>
</dbReference>
<dbReference type="InterPro" id="IPR000731">
    <property type="entry name" value="SSD"/>
</dbReference>
<dbReference type="InterPro" id="IPR023282">
    <property type="entry name" value="HMG_CoA_Rdtase_N"/>
</dbReference>
<dbReference type="FunFam" id="1.10.3270.10:FF:000001">
    <property type="entry name" value="3-hydroxy-3-methylglutaryl coenzyme A reductase"/>
    <property type="match status" value="1"/>
</dbReference>
<feature type="transmembrane region" description="Helical" evidence="9">
    <location>
        <begin position="207"/>
        <end position="231"/>
    </location>
</feature>
<evidence type="ECO:0000256" key="7">
    <source>
        <dbReference type="ARBA" id="ARBA00023002"/>
    </source>
</evidence>
<dbReference type="Gene3D" id="1.10.3270.10">
    <property type="entry name" value="HMGR, N-terminal domain"/>
    <property type="match status" value="1"/>
</dbReference>
<dbReference type="SUPFAM" id="SSF56542">
    <property type="entry name" value="Substrate-binding domain of HMG-CoA reductase"/>
    <property type="match status" value="1"/>
</dbReference>
<feature type="domain" description="SSD" evidence="10">
    <location>
        <begin position="178"/>
        <end position="341"/>
    </location>
</feature>
<evidence type="ECO:0000313" key="12">
    <source>
        <dbReference type="EMBL" id="KAF5104997.1"/>
    </source>
</evidence>
<dbReference type="PROSITE" id="PS01192">
    <property type="entry name" value="HMG_COA_REDUCTASE_3"/>
    <property type="match status" value="1"/>
</dbReference>
<comment type="pathway">
    <text evidence="9">Metabolic intermediate biosynthesis; (R)-mevalonate biosynthesis; (R)-mevalonate from acetyl-CoA: step 3/3.</text>
</comment>
<comment type="subcellular location">
    <subcellularLocation>
        <location evidence="1 9">Endoplasmic reticulum membrane</location>
        <topology evidence="1 9">Multi-pass membrane protein</topology>
    </subcellularLocation>
</comment>
<dbReference type="STRING" id="1173061.A0A0J9XDC5"/>
<dbReference type="PROSITE" id="PS50156">
    <property type="entry name" value="SSD"/>
    <property type="match status" value="1"/>
</dbReference>
<dbReference type="EC" id="1.1.1.34" evidence="9"/>
<keyword evidence="3 9" id="KW-0812">Transmembrane</keyword>
<sequence>MSLLLKPVISILGYASTQAAKRPIHTIVCISVLATTAYFSILDLSIPTSVNNLSTSFYHDGTSSPSNASQWVKIDNPSDYPEADHFVSARLIFAGISSASVPEVPYATDSDGVYEKDLLLPFSDLDSWVESVSELKVASSTGSQEDIWRLRKSFSWALWVKWNFTRLMDLIHATETFDLIVVGVAYLAMHYTFISLYLSMQQLGSKFWLATSVMLSSTFAFMFAFVTSFYLGVPVSIVTLSEGLPFLVVTIGFGNKIRLTDIALQTFSGRKPGAAIDDLVAGVISTEGKAILRDYAIEIIALIGGASCGVNGLWQFCFLSVWILIYDLLMMATFHAAIISIKIEIGKIKRNEAIRVALEEDGVSQQVAESVAQSSQGTVAQKKTSYSVTVFKVLMVSCFILLNAVQLTNYPINAATFKTTSNFLTESVVSHVPTSKSGTVITILPAFVFEHARLSARFEDSIILFLRRWTETIGDPLISKFIVIVLALSVGLNAYLFKAAREPTVTVVEKIVEIEKKVPVIVEKSYEATSDSDENSEDGILEIKSKKITKATVTRTLDESALFLKNGNAKLLENEELISLSIAGKLPLYALEKHLGDTTRAVAVRRAVVSRLSETKNLETSKLPYLHYDFDRVLGACCENVVGYIPIPIGLAGPLVIDGKPFYIPMATTEGCLVASAMRGCKAVNAGGGVTTVLTHDGMTRGPCVQFTNLKRAGEAKLWLDSEEGQSLMKKAFNSTSRFARLQHIKTAIAGTLLFIRFSTTTGDAMGMNMISKGVEFSLKFMVEECGFEDMEVISVSGNYCSDKKPAAINWIEGRGKSVVAEAIVPGDVVRSVLKSDVNALVELNISKNLIGSAMAGSIGGFNAHAANLLTAVYLATGQDPAQNVESSNCMTLMKNVDGNLQISVTMPSIEVGTIGGGTILEPQGAVLDLLGVRGPHPTNPGENARQLAKIIASGVLAAELSLCAALAAGHLVQSHMTHNRSKAPTPSPVSTADLSRLSEGSKICIKS</sequence>
<dbReference type="PANTHER" id="PTHR10572:SF24">
    <property type="entry name" value="3-HYDROXY-3-METHYLGLUTARYL-COENZYME A REDUCTASE"/>
    <property type="match status" value="1"/>
</dbReference>
<dbReference type="InterPro" id="IPR009029">
    <property type="entry name" value="HMG_CoA_Rdtase_sub-bd_dom_sf"/>
</dbReference>
<evidence type="ECO:0000313" key="11">
    <source>
        <dbReference type="EMBL" id="CDO55526.1"/>
    </source>
</evidence>
<dbReference type="GO" id="GO:0005789">
    <property type="term" value="C:endoplasmic reticulum membrane"/>
    <property type="evidence" value="ECO:0007669"/>
    <property type="project" value="UniProtKB-SubCell"/>
</dbReference>
<proteinExistence type="inferred from homology"/>
<reference evidence="12" key="2">
    <citation type="journal article" date="2020" name="Front. Microbiol.">
        <title>Phenotypic and Genetic Characterization of the Cheese Ripening Yeast Geotrichum candidum.</title>
        <authorList>
            <person name="Perkins V."/>
            <person name="Vignola S."/>
            <person name="Lessard M.H."/>
            <person name="Plante P.L."/>
            <person name="Corbeil J."/>
            <person name="Dugat-Bony E."/>
            <person name="Frenette M."/>
            <person name="Labrie S."/>
        </authorList>
    </citation>
    <scope>NUCLEOTIDE SEQUENCE</scope>
    <source>
        <strain evidence="12">LMA-70</strain>
    </source>
</reference>
<keyword evidence="4 9" id="KW-0256">Endoplasmic reticulum</keyword>
<evidence type="ECO:0000256" key="1">
    <source>
        <dbReference type="ARBA" id="ARBA00004477"/>
    </source>
</evidence>
<reference evidence="12" key="3">
    <citation type="submission" date="2020-01" db="EMBL/GenBank/DDBJ databases">
        <authorList>
            <person name="Perkins V."/>
            <person name="Lessard M.-H."/>
            <person name="Dugat-Bony E."/>
            <person name="Frenette M."/>
            <person name="Labrie S."/>
        </authorList>
    </citation>
    <scope>NUCLEOTIDE SEQUENCE</scope>
    <source>
        <strain evidence="12">LMA-70</strain>
    </source>
</reference>
<dbReference type="NCBIfam" id="TIGR00533">
    <property type="entry name" value="HMG_CoA_R_NADP"/>
    <property type="match status" value="1"/>
</dbReference>
<dbReference type="InterPro" id="IPR053958">
    <property type="entry name" value="HMGCR/SNAP/NPC1-like_SSD"/>
</dbReference>
<evidence type="ECO:0000259" key="10">
    <source>
        <dbReference type="PROSITE" id="PS50156"/>
    </source>
</evidence>
<comment type="similarity">
    <text evidence="2 9">Belongs to the HMG-CoA reductase family.</text>
</comment>
<dbReference type="InterPro" id="IPR025583">
    <property type="entry name" value="HMG-CoA_N_dom"/>
</dbReference>
<dbReference type="Gene3D" id="3.30.70.420">
    <property type="entry name" value="Hydroxymethylglutaryl-CoA reductase, class I/II, NAD/NADP-binding domain"/>
    <property type="match status" value="1"/>
</dbReference>
<dbReference type="CDD" id="cd00643">
    <property type="entry name" value="HMG-CoA_reductase_classI"/>
    <property type="match status" value="1"/>
</dbReference>
<dbReference type="Proteomes" id="UP000242525">
    <property type="component" value="Unassembled WGS sequence"/>
</dbReference>
<protein>
    <recommendedName>
        <fullName evidence="9">3-hydroxy-3-methylglutaryl coenzyme A reductase</fullName>
        <shortName evidence="9">HMG-CoA reductase</shortName>
        <ecNumber evidence="9">1.1.1.34</ecNumber>
    </recommendedName>
</protein>
<keyword evidence="8 9" id="KW-0472">Membrane</keyword>
<evidence type="ECO:0000256" key="4">
    <source>
        <dbReference type="ARBA" id="ARBA00022824"/>
    </source>
</evidence>
<feature type="transmembrane region" description="Helical" evidence="9">
    <location>
        <begin position="237"/>
        <end position="254"/>
    </location>
</feature>
<dbReference type="GO" id="GO:0006696">
    <property type="term" value="P:ergosterol biosynthetic process"/>
    <property type="evidence" value="ECO:0007669"/>
    <property type="project" value="TreeGrafter"/>
</dbReference>
<evidence type="ECO:0000256" key="5">
    <source>
        <dbReference type="ARBA" id="ARBA00022857"/>
    </source>
</evidence>
<feature type="transmembrane region" description="Helical" evidence="9">
    <location>
        <begin position="179"/>
        <end position="200"/>
    </location>
</feature>
<feature type="transmembrane region" description="Helical" evidence="9">
    <location>
        <begin position="295"/>
        <end position="314"/>
    </location>
</feature>
<evidence type="ECO:0000256" key="8">
    <source>
        <dbReference type="ARBA" id="ARBA00023136"/>
    </source>
</evidence>
<evidence type="ECO:0000313" key="13">
    <source>
        <dbReference type="Proteomes" id="UP000242525"/>
    </source>
</evidence>
<reference evidence="11 13" key="1">
    <citation type="submission" date="2014-03" db="EMBL/GenBank/DDBJ databases">
        <authorList>
            <person name="Casaregola S."/>
        </authorList>
    </citation>
    <scope>NUCLEOTIDE SEQUENCE [LARGE SCALE GENOMIC DNA]</scope>
    <source>
        <strain evidence="11 13">CLIB 918</strain>
    </source>
</reference>
<dbReference type="Pfam" id="PF00368">
    <property type="entry name" value="HMG-CoA_red"/>
    <property type="match status" value="1"/>
</dbReference>
<gene>
    <name evidence="11" type="ORF">BN980_GECA11s02551g</name>
    <name evidence="12" type="ORF">DV451_000158</name>
</gene>
<keyword evidence="13" id="KW-1185">Reference proteome</keyword>